<dbReference type="EMBL" id="PNIE01000057">
    <property type="protein sequence ID" value="PMP62661.1"/>
    <property type="molecule type" value="Genomic_DNA"/>
</dbReference>
<name>A0A2N7PJA0_9BACT</name>
<evidence type="ECO:0000313" key="1">
    <source>
        <dbReference type="EMBL" id="PMP62661.1"/>
    </source>
</evidence>
<organism evidence="1 2">
    <name type="scientific">Caldimicrobium thiodismutans</name>
    <dbReference type="NCBI Taxonomy" id="1653476"/>
    <lineage>
        <taxon>Bacteria</taxon>
        <taxon>Pseudomonadati</taxon>
        <taxon>Thermodesulfobacteriota</taxon>
        <taxon>Thermodesulfobacteria</taxon>
        <taxon>Thermodesulfobacteriales</taxon>
        <taxon>Thermodesulfobacteriaceae</taxon>
        <taxon>Caldimicrobium</taxon>
    </lineage>
</organism>
<gene>
    <name evidence="1" type="ORF">C0197_04160</name>
</gene>
<sequence>MDAITNAKSIDEILRKLDIKPDEKYIAKIKEVVGESLATKFIDYTRIKEIAERAKEYKLIPEYVEEFFKGLLLKQVGE</sequence>
<evidence type="ECO:0000313" key="2">
    <source>
        <dbReference type="Proteomes" id="UP000235731"/>
    </source>
</evidence>
<reference evidence="1 2" key="1">
    <citation type="submission" date="2018-01" db="EMBL/GenBank/DDBJ databases">
        <title>Metagenomic assembled genomes from two thermal pools in the Uzon Caldera, Kamchatka, Russia.</title>
        <authorList>
            <person name="Wilkins L."/>
            <person name="Ettinger C."/>
        </authorList>
    </citation>
    <scope>NUCLEOTIDE SEQUENCE [LARGE SCALE GENOMIC DNA]</scope>
    <source>
        <strain evidence="1">ZAV-15</strain>
    </source>
</reference>
<dbReference type="Proteomes" id="UP000235731">
    <property type="component" value="Unassembled WGS sequence"/>
</dbReference>
<proteinExistence type="predicted"/>
<accession>A0A2N7PJA0</accession>
<dbReference type="AlphaFoldDB" id="A0A2N7PJA0"/>
<protein>
    <submittedName>
        <fullName evidence="1">Uncharacterized protein</fullName>
    </submittedName>
</protein>
<comment type="caution">
    <text evidence="1">The sequence shown here is derived from an EMBL/GenBank/DDBJ whole genome shotgun (WGS) entry which is preliminary data.</text>
</comment>